<feature type="compositionally biased region" description="Basic and acidic residues" evidence="1">
    <location>
        <begin position="44"/>
        <end position="56"/>
    </location>
</feature>
<evidence type="ECO:0000256" key="1">
    <source>
        <dbReference type="SAM" id="MobiDB-lite"/>
    </source>
</evidence>
<accession>A0AAV0BHZ2</accession>
<sequence length="74" mass="8518">MPFLFDDLGNCLGIVDAAEEDFEEARKTEEQRPEERIQGKRQKDRGIDQTGKDKVEGGVSEEFQNQQDSRTIRC</sequence>
<feature type="region of interest" description="Disordered" evidence="1">
    <location>
        <begin position="22"/>
        <end position="74"/>
    </location>
</feature>
<reference evidence="2" key="1">
    <citation type="submission" date="2022-06" db="EMBL/GenBank/DDBJ databases">
        <authorList>
            <consortium name="SYNGENTA / RWTH Aachen University"/>
        </authorList>
    </citation>
    <scope>NUCLEOTIDE SEQUENCE</scope>
</reference>
<protein>
    <submittedName>
        <fullName evidence="2">Uncharacterized protein</fullName>
    </submittedName>
</protein>
<evidence type="ECO:0000313" key="2">
    <source>
        <dbReference type="EMBL" id="CAH7686916.1"/>
    </source>
</evidence>
<proteinExistence type="predicted"/>
<evidence type="ECO:0000313" key="3">
    <source>
        <dbReference type="Proteomes" id="UP001153365"/>
    </source>
</evidence>
<gene>
    <name evidence="2" type="ORF">PPACK8108_LOCUS21627</name>
</gene>
<organism evidence="2 3">
    <name type="scientific">Phakopsora pachyrhizi</name>
    <name type="common">Asian soybean rust disease fungus</name>
    <dbReference type="NCBI Taxonomy" id="170000"/>
    <lineage>
        <taxon>Eukaryota</taxon>
        <taxon>Fungi</taxon>
        <taxon>Dikarya</taxon>
        <taxon>Basidiomycota</taxon>
        <taxon>Pucciniomycotina</taxon>
        <taxon>Pucciniomycetes</taxon>
        <taxon>Pucciniales</taxon>
        <taxon>Phakopsoraceae</taxon>
        <taxon>Phakopsora</taxon>
    </lineage>
</organism>
<dbReference type="EMBL" id="CALTRL010005822">
    <property type="protein sequence ID" value="CAH7686916.1"/>
    <property type="molecule type" value="Genomic_DNA"/>
</dbReference>
<comment type="caution">
    <text evidence="2">The sequence shown here is derived from an EMBL/GenBank/DDBJ whole genome shotgun (WGS) entry which is preliminary data.</text>
</comment>
<dbReference type="Proteomes" id="UP001153365">
    <property type="component" value="Unassembled WGS sequence"/>
</dbReference>
<name>A0AAV0BHZ2_PHAPC</name>
<dbReference type="AlphaFoldDB" id="A0AAV0BHZ2"/>
<keyword evidence="3" id="KW-1185">Reference proteome</keyword>
<feature type="compositionally biased region" description="Basic and acidic residues" evidence="1">
    <location>
        <begin position="24"/>
        <end position="38"/>
    </location>
</feature>
<feature type="compositionally biased region" description="Polar residues" evidence="1">
    <location>
        <begin position="62"/>
        <end position="74"/>
    </location>
</feature>